<organism evidence="1">
    <name type="scientific">marine metagenome</name>
    <dbReference type="NCBI Taxonomy" id="408172"/>
    <lineage>
        <taxon>unclassified sequences</taxon>
        <taxon>metagenomes</taxon>
        <taxon>ecological metagenomes</taxon>
    </lineage>
</organism>
<reference evidence="1" key="1">
    <citation type="submission" date="2018-05" db="EMBL/GenBank/DDBJ databases">
        <authorList>
            <person name="Lanie J.A."/>
            <person name="Ng W.-L."/>
            <person name="Kazmierczak K.M."/>
            <person name="Andrzejewski T.M."/>
            <person name="Davidsen T.M."/>
            <person name="Wayne K.J."/>
            <person name="Tettelin H."/>
            <person name="Glass J.I."/>
            <person name="Rusch D."/>
            <person name="Podicherti R."/>
            <person name="Tsui H.-C.T."/>
            <person name="Winkler M.E."/>
        </authorList>
    </citation>
    <scope>NUCLEOTIDE SEQUENCE</scope>
</reference>
<gene>
    <name evidence="1" type="ORF">METZ01_LOCUS61269</name>
</gene>
<dbReference type="EMBL" id="UINC01003685">
    <property type="protein sequence ID" value="SVA08415.1"/>
    <property type="molecule type" value="Genomic_DNA"/>
</dbReference>
<sequence>MTRNEKFVHWTGQCENIPAQVICAAHFKESGSLFERIDLLNILKSLILINVLMVSLDAIKAHCGLI</sequence>
<accession>A0A381SWL4</accession>
<name>A0A381SWL4_9ZZZZ</name>
<proteinExistence type="predicted"/>
<evidence type="ECO:0000313" key="1">
    <source>
        <dbReference type="EMBL" id="SVA08415.1"/>
    </source>
</evidence>
<protein>
    <submittedName>
        <fullName evidence="1">Uncharacterized protein</fullName>
    </submittedName>
</protein>
<dbReference type="AlphaFoldDB" id="A0A381SWL4"/>